<dbReference type="EMBL" id="SNXZ01000002">
    <property type="protein sequence ID" value="TDQ01241.1"/>
    <property type="molecule type" value="Genomic_DNA"/>
</dbReference>
<reference evidence="4 5" key="1">
    <citation type="submission" date="2019-03" db="EMBL/GenBank/DDBJ databases">
        <title>Genomic Encyclopedia of Type Strains, Phase IV (KMG-IV): sequencing the most valuable type-strain genomes for metagenomic binning, comparative biology and taxonomic classification.</title>
        <authorList>
            <person name="Goeker M."/>
        </authorList>
    </citation>
    <scope>NUCLEOTIDE SEQUENCE [LARGE SCALE GENOMIC DNA]</scope>
    <source>
        <strain evidence="4 5">DSM 45361</strain>
    </source>
</reference>
<name>A0A4V3CZW1_LABRH</name>
<evidence type="ECO:0000256" key="1">
    <source>
        <dbReference type="SAM" id="Phobius"/>
    </source>
</evidence>
<feature type="transmembrane region" description="Helical" evidence="1">
    <location>
        <begin position="715"/>
        <end position="742"/>
    </location>
</feature>
<feature type="transmembrane region" description="Helical" evidence="1">
    <location>
        <begin position="562"/>
        <end position="594"/>
    </location>
</feature>
<dbReference type="PANTHER" id="PTHR38812">
    <property type="entry name" value="MU-LIKE PROPHAGE FLUMU PROTEIN GP42"/>
    <property type="match status" value="1"/>
</dbReference>
<gene>
    <name evidence="4" type="ORF">EV186_1021109</name>
</gene>
<feature type="transmembrane region" description="Helical" evidence="1">
    <location>
        <begin position="748"/>
        <end position="772"/>
    </location>
</feature>
<dbReference type="CDD" id="cd13402">
    <property type="entry name" value="LT_TF-like"/>
    <property type="match status" value="1"/>
</dbReference>
<feature type="domain" description="Transglycosylase SLT" evidence="2">
    <location>
        <begin position="1145"/>
        <end position="1210"/>
    </location>
</feature>
<dbReference type="Pfam" id="PF20155">
    <property type="entry name" value="TMP_3"/>
    <property type="match status" value="1"/>
</dbReference>
<organism evidence="4 5">
    <name type="scientific">Labedaea rhizosphaerae</name>
    <dbReference type="NCBI Taxonomy" id="598644"/>
    <lineage>
        <taxon>Bacteria</taxon>
        <taxon>Bacillati</taxon>
        <taxon>Actinomycetota</taxon>
        <taxon>Actinomycetes</taxon>
        <taxon>Pseudonocardiales</taxon>
        <taxon>Pseudonocardiaceae</taxon>
        <taxon>Labedaea</taxon>
    </lineage>
</organism>
<dbReference type="InterPro" id="IPR013491">
    <property type="entry name" value="Tape_meas_N"/>
</dbReference>
<feature type="transmembrane region" description="Helical" evidence="1">
    <location>
        <begin position="804"/>
        <end position="820"/>
    </location>
</feature>
<evidence type="ECO:0000313" key="5">
    <source>
        <dbReference type="Proteomes" id="UP000295444"/>
    </source>
</evidence>
<sequence>MPYTVGTAVLQVVPSLRGIGASVNSQLGTELRGVGERTGRDVGARLGGGVTTGLLPALDRARTAFTDTAKAGAGEMSTLARGTAPVLDQLAKVSPVLGRVRDGFGSAQIAGMALSGTAGTVGGRLRTVAEQTSRVGSGFTAMASVSRPALTRVGSTIESAISAPLRGATTVLAGYGITAGTAFTVAGVAAVGMGIKFAASQEQAVTAFTTMLHSGQDARQFMVQLQDFAAKTPFDLPSVVTGAQRLMAFGFDAKQVLPTLTAIGDAVAGMGGSAEQINQVTLAIGQMSAKGKVQGDEILQLTEAGIPALRILANQMGVSTAKLQDMISKGLVPSSKAIPLLLTGIERGTKGAAGQTQAFAGMMANQATTLTGVWSNFTDNLNRSLGRLVAPAMPAIKTALTWLTTELGQLPAVMTAVAHNPLVVLVTGALRTAVGEVAGGFRAMFTAFRSGERDVTSSGLAGFFEQIGIAARIVYDALRPVVVLFGQIAGAAIVVGWRLLGSILHDYVGPAIVTIATWLHPLTPVVVGLAAAFGTWLVIATTVGAVTKAFKLLQTAILLVRGAWLLLSAAFIVSPIGVIITLLAGLVAGVIYAWTHFAGFRQVVEACWHGIQVAAAFAWNSVLKPTLVALGSAAQAVGSAFVAAWHGIVVAVQAVGAAASWLWFTVLAPVFKVLYTAAAILFGIVVTAVLTPIVLALKLVGAVALWLWDHAIHPAFAAIGAFALWLWTIAIRPVIAGIVAYFRMWAQVGIWLWHNAIQPALAGIAWLFTWLWTTMVKPVIDAIVFGVQALGSAAVSVWQNAIVPAWHGIGAAVSVVWRSVVQPVLSALRVAVSAVGAAFAWVYANVIRPAWAGMGNAVRAVYDHVLHPAFEAVKTAVRAVGSAFGAVVDGIKIAWNKIKGYAAAPINFVIQTIWNNGIRKVWNAITGWIPGVDLTLGELAPVKFAAGGVLAGYAPGRDTVPAILSPGEAVLVPELVRLLGPANIVAANAAARGGRGGTGTGPTMTGSVPHFFLGGLWDGITSVAGGIVHAVENVAGGIADAASFIAHFTTDPLGTLTSMIPGLDGLKRWASAGWGKAIVQLPGSVIGGLISTIKRALGLEDDHRGGPAPQPPVAAGVQHWTGLVQQVLALLGQPLSLVPNVMRRMNQESGGNPRAINLTDINAQHGTPSIGLMQVIKPTFDRWCNPALSPDIYDPLANIYAGLNYALHRYPSLQYAMDKPGGYDSGGWLPPGLSTVYNGTRTPEAVLTARQWDAVERSIGSTGGSFTGTLVLNSGQFLGVVRGEINQASDALGDAIATRTRI</sequence>
<dbReference type="InterPro" id="IPR008258">
    <property type="entry name" value="Transglycosylase_SLT_dom_1"/>
</dbReference>
<keyword evidence="1" id="KW-0812">Transmembrane</keyword>
<accession>A0A4V3CZW1</accession>
<feature type="transmembrane region" description="Helical" evidence="1">
    <location>
        <begin position="481"/>
        <end position="500"/>
    </location>
</feature>
<protein>
    <submittedName>
        <fullName evidence="4">Tape measure domain-containing protein</fullName>
    </submittedName>
</protein>
<keyword evidence="1" id="KW-1133">Transmembrane helix</keyword>
<dbReference type="SUPFAM" id="SSF53955">
    <property type="entry name" value="Lysozyme-like"/>
    <property type="match status" value="1"/>
</dbReference>
<dbReference type="Gene3D" id="1.10.530.10">
    <property type="match status" value="1"/>
</dbReference>
<feature type="transmembrane region" description="Helical" evidence="1">
    <location>
        <begin position="529"/>
        <end position="550"/>
    </location>
</feature>
<evidence type="ECO:0000259" key="2">
    <source>
        <dbReference type="Pfam" id="PF01464"/>
    </source>
</evidence>
<dbReference type="InterPro" id="IPR023346">
    <property type="entry name" value="Lysozyme-like_dom_sf"/>
</dbReference>
<dbReference type="PANTHER" id="PTHR38812:SF2">
    <property type="entry name" value="MU-LIKE PROPHAGE FLUMU PROTEIN GP42"/>
    <property type="match status" value="1"/>
</dbReference>
<feature type="transmembrane region" description="Helical" evidence="1">
    <location>
        <begin position="640"/>
        <end position="663"/>
    </location>
</feature>
<evidence type="ECO:0000259" key="3">
    <source>
        <dbReference type="Pfam" id="PF20155"/>
    </source>
</evidence>
<feature type="transmembrane region" description="Helical" evidence="1">
    <location>
        <begin position="675"/>
        <end position="708"/>
    </location>
</feature>
<dbReference type="RefSeq" id="WP_133849840.1">
    <property type="nucleotide sequence ID" value="NZ_SNXZ01000002.1"/>
</dbReference>
<dbReference type="Pfam" id="PF01464">
    <property type="entry name" value="SLT"/>
    <property type="match status" value="1"/>
</dbReference>
<proteinExistence type="predicted"/>
<dbReference type="Proteomes" id="UP000295444">
    <property type="component" value="Unassembled WGS sequence"/>
</dbReference>
<keyword evidence="1" id="KW-0472">Membrane</keyword>
<dbReference type="NCBIfam" id="TIGR02675">
    <property type="entry name" value="tape_meas_nterm"/>
    <property type="match status" value="1"/>
</dbReference>
<feature type="domain" description="Tape measure protein N-terminal" evidence="3">
    <location>
        <begin position="195"/>
        <end position="377"/>
    </location>
</feature>
<feature type="transmembrane region" description="Helical" evidence="1">
    <location>
        <begin position="827"/>
        <end position="844"/>
    </location>
</feature>
<comment type="caution">
    <text evidence="4">The sequence shown here is derived from an EMBL/GenBank/DDBJ whole genome shotgun (WGS) entry which is preliminary data.</text>
</comment>
<evidence type="ECO:0000313" key="4">
    <source>
        <dbReference type="EMBL" id="TDQ01241.1"/>
    </source>
</evidence>
<dbReference type="OrthoDB" id="3765294at2"/>
<dbReference type="InterPro" id="IPR053058">
    <property type="entry name" value="Mulikevirus_tape_measure"/>
</dbReference>
<keyword evidence="5" id="KW-1185">Reference proteome</keyword>